<proteinExistence type="predicted"/>
<accession>A0A4V3ERY1</accession>
<feature type="domain" description="Outer membrane protein beta-barrel" evidence="2">
    <location>
        <begin position="22"/>
        <end position="192"/>
    </location>
</feature>
<dbReference type="InterPro" id="IPR011250">
    <property type="entry name" value="OMP/PagP_B-barrel"/>
</dbReference>
<dbReference type="RefSeq" id="WP_133686146.1">
    <property type="nucleotide sequence ID" value="NZ_SOAY01000010.1"/>
</dbReference>
<dbReference type="SUPFAM" id="SSF56925">
    <property type="entry name" value="OMPA-like"/>
    <property type="match status" value="1"/>
</dbReference>
<name>A0A4V3ERY1_9FLAO</name>
<dbReference type="EMBL" id="SOAY01000010">
    <property type="protein sequence ID" value="TDT46693.1"/>
    <property type="molecule type" value="Genomic_DNA"/>
</dbReference>
<comment type="caution">
    <text evidence="3">The sequence shown here is derived from an EMBL/GenBank/DDBJ whole genome shotgun (WGS) entry which is preliminary data.</text>
</comment>
<dbReference type="AlphaFoldDB" id="A0A4V3ERY1"/>
<evidence type="ECO:0000313" key="3">
    <source>
        <dbReference type="EMBL" id="TDT46693.1"/>
    </source>
</evidence>
<dbReference type="OrthoDB" id="945117at2"/>
<dbReference type="Pfam" id="PF13505">
    <property type="entry name" value="OMP_b-brl"/>
    <property type="match status" value="1"/>
</dbReference>
<gene>
    <name evidence="3" type="ORF">CLV90_0751</name>
</gene>
<evidence type="ECO:0000259" key="2">
    <source>
        <dbReference type="Pfam" id="PF13505"/>
    </source>
</evidence>
<organism evidence="3 4">
    <name type="scientific">Maribacter spongiicola</name>
    <dbReference type="NCBI Taxonomy" id="1206753"/>
    <lineage>
        <taxon>Bacteria</taxon>
        <taxon>Pseudomonadati</taxon>
        <taxon>Bacteroidota</taxon>
        <taxon>Flavobacteriia</taxon>
        <taxon>Flavobacteriales</taxon>
        <taxon>Flavobacteriaceae</taxon>
        <taxon>Maribacter</taxon>
    </lineage>
</organism>
<dbReference type="InterPro" id="IPR027385">
    <property type="entry name" value="Beta-barrel_OMP"/>
</dbReference>
<dbReference type="Proteomes" id="UP000294749">
    <property type="component" value="Unassembled WGS sequence"/>
</dbReference>
<reference evidence="3 4" key="1">
    <citation type="submission" date="2019-03" db="EMBL/GenBank/DDBJ databases">
        <title>Genomic Encyclopedia of Archaeal and Bacterial Type Strains, Phase II (KMG-II): from individual species to whole genera.</title>
        <authorList>
            <person name="Goeker M."/>
        </authorList>
    </citation>
    <scope>NUCLEOTIDE SEQUENCE [LARGE SCALE GENOMIC DNA]</scope>
    <source>
        <strain evidence="3 4">DSM 25233</strain>
    </source>
</reference>
<sequence length="199" mass="22582">MNIKNLKSLANTLIKLLPIYILFFTITANSQITKGNWMFGGDASFSNKERFNNNFKNDKLKTSEFDIKANAGYFFIDKLQAGIRVGYSDYKRTNTSSDVNRYLLNYGAYSRYYFLNPEKLVNIYLDGGYFFGSSAFENGELKDNTHGYSISAGPTIFFNSSVAMELGLNYSSEKFKGVNDSTENNLQLSLGFQIFLTKK</sequence>
<dbReference type="Gene3D" id="2.40.160.20">
    <property type="match status" value="1"/>
</dbReference>
<evidence type="ECO:0000256" key="1">
    <source>
        <dbReference type="ARBA" id="ARBA00022729"/>
    </source>
</evidence>
<protein>
    <submittedName>
        <fullName evidence="3">Outer membrane protein with beta-barrel domain</fullName>
    </submittedName>
</protein>
<keyword evidence="1" id="KW-0732">Signal</keyword>
<evidence type="ECO:0000313" key="4">
    <source>
        <dbReference type="Proteomes" id="UP000294749"/>
    </source>
</evidence>
<keyword evidence="4" id="KW-1185">Reference proteome</keyword>